<evidence type="ECO:0000313" key="5">
    <source>
        <dbReference type="Proteomes" id="UP001165289"/>
    </source>
</evidence>
<dbReference type="AlphaFoldDB" id="A0AAV7JVY8"/>
<keyword evidence="5" id="KW-1185">Reference proteome</keyword>
<reference evidence="4 5" key="1">
    <citation type="journal article" date="2023" name="BMC Biol.">
        <title>The compact genome of the sponge Oopsacas minuta (Hexactinellida) is lacking key metazoan core genes.</title>
        <authorList>
            <person name="Santini S."/>
            <person name="Schenkelaars Q."/>
            <person name="Jourda C."/>
            <person name="Duchesne M."/>
            <person name="Belahbib H."/>
            <person name="Rocher C."/>
            <person name="Selva M."/>
            <person name="Riesgo A."/>
            <person name="Vervoort M."/>
            <person name="Leys S.P."/>
            <person name="Kodjabachian L."/>
            <person name="Le Bivic A."/>
            <person name="Borchiellini C."/>
            <person name="Claverie J.M."/>
            <person name="Renard E."/>
        </authorList>
    </citation>
    <scope>NUCLEOTIDE SEQUENCE [LARGE SCALE GENOMIC DNA]</scope>
    <source>
        <strain evidence="4">SPO-2</strain>
    </source>
</reference>
<dbReference type="CDD" id="cd11686">
    <property type="entry name" value="UBCc_UFC1"/>
    <property type="match status" value="1"/>
</dbReference>
<dbReference type="GO" id="GO:0005737">
    <property type="term" value="C:cytoplasm"/>
    <property type="evidence" value="ECO:0007669"/>
    <property type="project" value="TreeGrafter"/>
</dbReference>
<dbReference type="EMBL" id="JAKMXF010000298">
    <property type="protein sequence ID" value="KAI6652580.1"/>
    <property type="molecule type" value="Genomic_DNA"/>
</dbReference>
<proteinExistence type="inferred from homology"/>
<protein>
    <recommendedName>
        <fullName evidence="2">Ubiquitin-fold modifier-conjugating enzyme 1</fullName>
    </recommendedName>
</protein>
<dbReference type="Proteomes" id="UP001165289">
    <property type="component" value="Unassembled WGS sequence"/>
</dbReference>
<dbReference type="Gene3D" id="3.10.110.10">
    <property type="entry name" value="Ubiquitin Conjugating Enzyme"/>
    <property type="match status" value="1"/>
</dbReference>
<evidence type="ECO:0000256" key="1">
    <source>
        <dbReference type="ARBA" id="ARBA00008451"/>
    </source>
</evidence>
<evidence type="ECO:0000313" key="4">
    <source>
        <dbReference type="EMBL" id="KAI6652580.1"/>
    </source>
</evidence>
<dbReference type="Pfam" id="PF08694">
    <property type="entry name" value="UFC1"/>
    <property type="match status" value="1"/>
</dbReference>
<dbReference type="PANTHER" id="PTHR12921:SF0">
    <property type="entry name" value="UBIQUITIN-FOLD MODIFIER-CONJUGATING ENZYME 1"/>
    <property type="match status" value="1"/>
</dbReference>
<gene>
    <name evidence="4" type="ORF">LOD99_4365</name>
</gene>
<accession>A0AAV7JVY8</accession>
<dbReference type="InterPro" id="IPR016135">
    <property type="entry name" value="UBQ-conjugating_enzyme/RWD"/>
</dbReference>
<comment type="caution">
    <text evidence="4">The sequence shown here is derived from an EMBL/GenBank/DDBJ whole genome shotgun (WGS) entry which is preliminary data.</text>
</comment>
<sequence length="164" mass="18837">MATSTSKVWDKQLVGSAPVMTINASPRDEKWPARLKEEYTSLIQYISKNKENGNDWFKIESDKEGKKWIGKCWHTQNYTKYEFSFEFSIPSAYPNSAPEILIPELEGKTAKMYKGGKICLTDHFYPLWARNTPKYGISHLLIFGLSPWIAVEIPDLLEKGLISK</sequence>
<dbReference type="PANTHER" id="PTHR12921">
    <property type="entry name" value="UBIQUITIN-FOLD MODIFIER-CONJUGATING ENZYME 1"/>
    <property type="match status" value="1"/>
</dbReference>
<comment type="similarity">
    <text evidence="1">Belongs to the ubiquitin-conjugating enzyme family. UFC1 subfamily.</text>
</comment>
<dbReference type="GO" id="GO:1990592">
    <property type="term" value="P:protein K69-linked ufmylation"/>
    <property type="evidence" value="ECO:0007669"/>
    <property type="project" value="TreeGrafter"/>
</dbReference>
<keyword evidence="3" id="KW-0833">Ubl conjugation pathway</keyword>
<dbReference type="InterPro" id="IPR014806">
    <property type="entry name" value="Ufc1"/>
</dbReference>
<evidence type="ECO:0000256" key="2">
    <source>
        <dbReference type="ARBA" id="ARBA00013306"/>
    </source>
</evidence>
<evidence type="ECO:0000256" key="3">
    <source>
        <dbReference type="ARBA" id="ARBA00022786"/>
    </source>
</evidence>
<organism evidence="4 5">
    <name type="scientific">Oopsacas minuta</name>
    <dbReference type="NCBI Taxonomy" id="111878"/>
    <lineage>
        <taxon>Eukaryota</taxon>
        <taxon>Metazoa</taxon>
        <taxon>Porifera</taxon>
        <taxon>Hexactinellida</taxon>
        <taxon>Hexasterophora</taxon>
        <taxon>Lyssacinosida</taxon>
        <taxon>Leucopsacidae</taxon>
        <taxon>Oopsacas</taxon>
    </lineage>
</organism>
<dbReference type="GO" id="GO:0061657">
    <property type="term" value="F:UFM1 conjugating enzyme activity"/>
    <property type="evidence" value="ECO:0007669"/>
    <property type="project" value="InterPro"/>
</dbReference>
<name>A0AAV7JVY8_9METZ</name>
<dbReference type="SUPFAM" id="SSF54495">
    <property type="entry name" value="UBC-like"/>
    <property type="match status" value="1"/>
</dbReference>